<evidence type="ECO:0000313" key="2">
    <source>
        <dbReference type="Proteomes" id="UP001374584"/>
    </source>
</evidence>
<dbReference type="AlphaFoldDB" id="A0AAN9RJ04"/>
<dbReference type="PANTHER" id="PTHR30523">
    <property type="entry name" value="PHOSPHOENOLPYRUVATE CARBOXYLASE"/>
    <property type="match status" value="1"/>
</dbReference>
<dbReference type="Proteomes" id="UP001374584">
    <property type="component" value="Unassembled WGS sequence"/>
</dbReference>
<name>A0AAN9RJ04_PHACN</name>
<dbReference type="InterPro" id="IPR021135">
    <property type="entry name" value="PEP_COase"/>
</dbReference>
<keyword evidence="2" id="KW-1185">Reference proteome</keyword>
<reference evidence="1 2" key="1">
    <citation type="submission" date="2024-01" db="EMBL/GenBank/DDBJ databases">
        <title>The genomes of 5 underutilized Papilionoideae crops provide insights into root nodulation and disease resistanc.</title>
        <authorList>
            <person name="Jiang F."/>
        </authorList>
    </citation>
    <scope>NUCLEOTIDE SEQUENCE [LARGE SCALE GENOMIC DNA]</scope>
    <source>
        <strain evidence="1">JINMINGXINNONG_FW02</strain>
        <tissue evidence="1">Leaves</tissue>
    </source>
</reference>
<organism evidence="1 2">
    <name type="scientific">Phaseolus coccineus</name>
    <name type="common">Scarlet runner bean</name>
    <name type="synonym">Phaseolus multiflorus</name>
    <dbReference type="NCBI Taxonomy" id="3886"/>
    <lineage>
        <taxon>Eukaryota</taxon>
        <taxon>Viridiplantae</taxon>
        <taxon>Streptophyta</taxon>
        <taxon>Embryophyta</taxon>
        <taxon>Tracheophyta</taxon>
        <taxon>Spermatophyta</taxon>
        <taxon>Magnoliopsida</taxon>
        <taxon>eudicotyledons</taxon>
        <taxon>Gunneridae</taxon>
        <taxon>Pentapetalae</taxon>
        <taxon>rosids</taxon>
        <taxon>fabids</taxon>
        <taxon>Fabales</taxon>
        <taxon>Fabaceae</taxon>
        <taxon>Papilionoideae</taxon>
        <taxon>50 kb inversion clade</taxon>
        <taxon>NPAAA clade</taxon>
        <taxon>indigoferoid/millettioid clade</taxon>
        <taxon>Phaseoleae</taxon>
        <taxon>Phaseolus</taxon>
    </lineage>
</organism>
<accession>A0AAN9RJ04</accession>
<dbReference type="Gene3D" id="1.20.1440.90">
    <property type="entry name" value="Phosphoenolpyruvate/pyruvate domain"/>
    <property type="match status" value="1"/>
</dbReference>
<dbReference type="GO" id="GO:0005829">
    <property type="term" value="C:cytosol"/>
    <property type="evidence" value="ECO:0007669"/>
    <property type="project" value="TreeGrafter"/>
</dbReference>
<evidence type="ECO:0008006" key="3">
    <source>
        <dbReference type="Google" id="ProtNLM"/>
    </source>
</evidence>
<dbReference type="PANTHER" id="PTHR30523:SF6">
    <property type="entry name" value="PHOSPHOENOLPYRUVATE CARBOXYLASE"/>
    <property type="match status" value="1"/>
</dbReference>
<dbReference type="Pfam" id="PF00311">
    <property type="entry name" value="PEPcase"/>
    <property type="match status" value="1"/>
</dbReference>
<sequence>MVMFIGLTYGGKAADMWAEVLRCINNGTALLKERTFDAAVTALELLSKALSIRKPLPLTCIPKKFGSWMGGDRDGNPNVTTKVTKDVSLLSRWMAIDLYIREVDNLKFELTMNQCSDRLSRLAHDILENGESQHPRLDIPGPDYMQSNHKVQFPDYDISDTAIAY</sequence>
<dbReference type="InterPro" id="IPR015813">
    <property type="entry name" value="Pyrv/PenolPyrv_kinase-like_dom"/>
</dbReference>
<dbReference type="EMBL" id="JAYMYR010000003">
    <property type="protein sequence ID" value="KAK7373369.1"/>
    <property type="molecule type" value="Genomic_DNA"/>
</dbReference>
<gene>
    <name evidence="1" type="ORF">VNO80_06775</name>
</gene>
<evidence type="ECO:0000313" key="1">
    <source>
        <dbReference type="EMBL" id="KAK7373369.1"/>
    </source>
</evidence>
<protein>
    <recommendedName>
        <fullName evidence="3">Phosphoenolpyruvate carboxylase</fullName>
    </recommendedName>
</protein>
<comment type="caution">
    <text evidence="1">The sequence shown here is derived from an EMBL/GenBank/DDBJ whole genome shotgun (WGS) entry which is preliminary data.</text>
</comment>
<proteinExistence type="predicted"/>
<dbReference type="SUPFAM" id="SSF51621">
    <property type="entry name" value="Phosphoenolpyruvate/pyruvate domain"/>
    <property type="match status" value="1"/>
</dbReference>
<dbReference type="GO" id="GO:0015977">
    <property type="term" value="P:carbon fixation"/>
    <property type="evidence" value="ECO:0007669"/>
    <property type="project" value="InterPro"/>
</dbReference>
<dbReference type="GO" id="GO:0006099">
    <property type="term" value="P:tricarboxylic acid cycle"/>
    <property type="evidence" value="ECO:0007669"/>
    <property type="project" value="InterPro"/>
</dbReference>
<dbReference type="GO" id="GO:0008964">
    <property type="term" value="F:phosphoenolpyruvate carboxylase activity"/>
    <property type="evidence" value="ECO:0007669"/>
    <property type="project" value="InterPro"/>
</dbReference>